<proteinExistence type="predicted"/>
<gene>
    <name evidence="3" type="ORF">BO97DRAFT_448039</name>
</gene>
<dbReference type="Gene3D" id="3.40.50.1820">
    <property type="entry name" value="alpha/beta hydrolase"/>
    <property type="match status" value="1"/>
</dbReference>
<dbReference type="PANTHER" id="PTHR48081:SF3">
    <property type="entry name" value="ALPHA_BETA HYDROLASE FOLD-3 DOMAIN-CONTAINING PROTEIN"/>
    <property type="match status" value="1"/>
</dbReference>
<keyword evidence="4" id="KW-1185">Reference proteome</keyword>
<dbReference type="SUPFAM" id="SSF53474">
    <property type="entry name" value="alpha/beta-Hydrolases"/>
    <property type="match status" value="1"/>
</dbReference>
<keyword evidence="1" id="KW-0378">Hydrolase</keyword>
<dbReference type="Proteomes" id="UP000248961">
    <property type="component" value="Unassembled WGS sequence"/>
</dbReference>
<dbReference type="InterPro" id="IPR013094">
    <property type="entry name" value="AB_hydrolase_3"/>
</dbReference>
<dbReference type="STRING" id="1450537.A0A395IHC0"/>
<dbReference type="EMBL" id="KZ824267">
    <property type="protein sequence ID" value="RAL17604.1"/>
    <property type="molecule type" value="Genomic_DNA"/>
</dbReference>
<evidence type="ECO:0000313" key="3">
    <source>
        <dbReference type="EMBL" id="RAL17604.1"/>
    </source>
</evidence>
<dbReference type="PANTHER" id="PTHR48081">
    <property type="entry name" value="AB HYDROLASE SUPERFAMILY PROTEIN C4A8.06C"/>
    <property type="match status" value="1"/>
</dbReference>
<dbReference type="OrthoDB" id="19653at2759"/>
<name>A0A395IHC0_ASPHC</name>
<dbReference type="InterPro" id="IPR029058">
    <property type="entry name" value="AB_hydrolase_fold"/>
</dbReference>
<protein>
    <recommendedName>
        <fullName evidence="2">Alpha/beta hydrolase fold-3 domain-containing protein</fullName>
    </recommendedName>
</protein>
<dbReference type="VEuPathDB" id="FungiDB:BO97DRAFT_448039"/>
<dbReference type="GO" id="GO:0016787">
    <property type="term" value="F:hydrolase activity"/>
    <property type="evidence" value="ECO:0007669"/>
    <property type="project" value="UniProtKB-KW"/>
</dbReference>
<evidence type="ECO:0000313" key="4">
    <source>
        <dbReference type="Proteomes" id="UP000248961"/>
    </source>
</evidence>
<reference evidence="3 4" key="1">
    <citation type="submission" date="2018-02" db="EMBL/GenBank/DDBJ databases">
        <title>The genomes of Aspergillus section Nigri reveals drivers in fungal speciation.</title>
        <authorList>
            <consortium name="DOE Joint Genome Institute"/>
            <person name="Vesth T.C."/>
            <person name="Nybo J."/>
            <person name="Theobald S."/>
            <person name="Brandl J."/>
            <person name="Frisvad J.C."/>
            <person name="Nielsen K.F."/>
            <person name="Lyhne E.K."/>
            <person name="Kogle M.E."/>
            <person name="Kuo A."/>
            <person name="Riley R."/>
            <person name="Clum A."/>
            <person name="Nolan M."/>
            <person name="Lipzen A."/>
            <person name="Salamov A."/>
            <person name="Henrissat B."/>
            <person name="Wiebenga A."/>
            <person name="De vries R.P."/>
            <person name="Grigoriev I.V."/>
            <person name="Mortensen U.H."/>
            <person name="Andersen M.R."/>
            <person name="Baker S.E."/>
        </authorList>
    </citation>
    <scope>NUCLEOTIDE SEQUENCE [LARGE SCALE GENOMIC DNA]</scope>
    <source>
        <strain evidence="3 4">CBS 101889</strain>
    </source>
</reference>
<evidence type="ECO:0000259" key="2">
    <source>
        <dbReference type="Pfam" id="PF07859"/>
    </source>
</evidence>
<dbReference type="GeneID" id="37203106"/>
<sequence>MFHGGGFVLDHAAMNHWDQINDCLERGWIVLSLAYRLCPGVNVLQGPMADARATLQWVQEGGLASALYAHRTLSQPNYNQGIARGTSSGGHLALSLVLPRPPLAVLDFYGAKECTDDFWHQPIEKVRSQLDQAPALDKPILGPLFQVKTTLRGGMSLEGQSAAPGDSPSASDAWRPFALRSIAEGRVLEKTRLRVSGIQTRLILVPGKHHTFVGQMKKESATWWRQRERFDFLQEVLDSAYYV</sequence>
<accession>A0A395IHC0</accession>
<evidence type="ECO:0000256" key="1">
    <source>
        <dbReference type="ARBA" id="ARBA00022801"/>
    </source>
</evidence>
<dbReference type="InterPro" id="IPR050300">
    <property type="entry name" value="GDXG_lipolytic_enzyme"/>
</dbReference>
<organism evidence="3 4">
    <name type="scientific">Aspergillus homomorphus (strain CBS 101889)</name>
    <dbReference type="NCBI Taxonomy" id="1450537"/>
    <lineage>
        <taxon>Eukaryota</taxon>
        <taxon>Fungi</taxon>
        <taxon>Dikarya</taxon>
        <taxon>Ascomycota</taxon>
        <taxon>Pezizomycotina</taxon>
        <taxon>Eurotiomycetes</taxon>
        <taxon>Eurotiomycetidae</taxon>
        <taxon>Eurotiales</taxon>
        <taxon>Aspergillaceae</taxon>
        <taxon>Aspergillus</taxon>
        <taxon>Aspergillus subgen. Circumdati</taxon>
    </lineage>
</organism>
<dbReference type="AlphaFoldDB" id="A0A395IHC0"/>
<feature type="domain" description="Alpha/beta hydrolase fold-3" evidence="2">
    <location>
        <begin position="2"/>
        <end position="98"/>
    </location>
</feature>
<dbReference type="Pfam" id="PF07859">
    <property type="entry name" value="Abhydrolase_3"/>
    <property type="match status" value="1"/>
</dbReference>
<dbReference type="RefSeq" id="XP_025556758.1">
    <property type="nucleotide sequence ID" value="XM_025698817.1"/>
</dbReference>